<dbReference type="Gene3D" id="3.40.50.2000">
    <property type="entry name" value="Glycogen Phosphorylase B"/>
    <property type="match status" value="2"/>
</dbReference>
<organism evidence="7 8">
    <name type="scientific">Vibrio rumoiensis 1S-45</name>
    <dbReference type="NCBI Taxonomy" id="1188252"/>
    <lineage>
        <taxon>Bacteria</taxon>
        <taxon>Pseudomonadati</taxon>
        <taxon>Pseudomonadota</taxon>
        <taxon>Gammaproteobacteria</taxon>
        <taxon>Vibrionales</taxon>
        <taxon>Vibrionaceae</taxon>
        <taxon>Vibrio</taxon>
    </lineage>
</organism>
<dbReference type="STRING" id="1188252.A1QC_09510"/>
<comment type="similarity">
    <text evidence="3 5">Belongs to the UDP-N-acetylglucosamine 2-epimerase family.</text>
</comment>
<keyword evidence="8" id="KW-1185">Reference proteome</keyword>
<dbReference type="SUPFAM" id="SSF53756">
    <property type="entry name" value="UDP-Glycosyltransferase/glycogen phosphorylase"/>
    <property type="match status" value="1"/>
</dbReference>
<evidence type="ECO:0000313" key="8">
    <source>
        <dbReference type="Proteomes" id="UP000094070"/>
    </source>
</evidence>
<dbReference type="eggNOG" id="COG0381">
    <property type="taxonomic scope" value="Bacteria"/>
</dbReference>
<dbReference type="NCBIfam" id="TIGR00236">
    <property type="entry name" value="wecB"/>
    <property type="match status" value="1"/>
</dbReference>
<accession>A0A1E5E1S0</accession>
<comment type="caution">
    <text evidence="7">The sequence shown here is derived from an EMBL/GenBank/DDBJ whole genome shotgun (WGS) entry which is preliminary data.</text>
</comment>
<dbReference type="GO" id="GO:0008761">
    <property type="term" value="F:UDP-N-acetylglucosamine 2-epimerase activity"/>
    <property type="evidence" value="ECO:0007669"/>
    <property type="project" value="UniProtKB-EC"/>
</dbReference>
<dbReference type="Pfam" id="PF02350">
    <property type="entry name" value="Epimerase_2"/>
    <property type="match status" value="1"/>
</dbReference>
<evidence type="ECO:0000256" key="3">
    <source>
        <dbReference type="ARBA" id="ARBA00038209"/>
    </source>
</evidence>
<dbReference type="EMBL" id="AJYK02000065">
    <property type="protein sequence ID" value="OEF25236.1"/>
    <property type="molecule type" value="Genomic_DNA"/>
</dbReference>
<protein>
    <recommendedName>
        <fullName evidence="4">UDP-N-acetylglucosamine 2-epimerase (non-hydrolyzing)</fullName>
        <ecNumber evidence="4">5.1.3.14</ecNumber>
    </recommendedName>
</protein>
<sequence>MCNMLIVTGTRPEIIKMAPIYKYFKEQNVHIDWCHTGQHDSLADQTFHFFSIAPTYVLERPIGATLSDLVGGLMKSVESILQSKKYQCVLVHGDTSSTLAGALAAFYNQVPIIGHVEAGLRSGNLQHPFPEESNRTLVGKIANLHFAPTDLAKESLLKEGVDAATILVTGNTAIDAQNYLIESGVLKVEVSNTVLVTAHRRENWEYIPTICQAIKTLAQCKPDLHFLFASHPNPKVKQSVLDNLVDCDFVNVVEPLDYIELQQVLLSAPLVLTDSGGIQEEAPTYGTRVVVLRETTERPEALALGLSVLSGATDESRIVESAISMLEMGKASNVVNPYGDGQASKLILNKIRQVFND</sequence>
<gene>
    <name evidence="7" type="ORF">A1QC_09510</name>
</gene>
<evidence type="ECO:0000259" key="6">
    <source>
        <dbReference type="Pfam" id="PF02350"/>
    </source>
</evidence>
<dbReference type="EC" id="5.1.3.14" evidence="4"/>
<evidence type="ECO:0000256" key="5">
    <source>
        <dbReference type="RuleBase" id="RU003513"/>
    </source>
</evidence>
<reference evidence="7 8" key="1">
    <citation type="journal article" date="2012" name="Science">
        <title>Ecological populations of bacteria act as socially cohesive units of antibiotic production and resistance.</title>
        <authorList>
            <person name="Cordero O.X."/>
            <person name="Wildschutte H."/>
            <person name="Kirkup B."/>
            <person name="Proehl S."/>
            <person name="Ngo L."/>
            <person name="Hussain F."/>
            <person name="Le Roux F."/>
            <person name="Mincer T."/>
            <person name="Polz M.F."/>
        </authorList>
    </citation>
    <scope>NUCLEOTIDE SEQUENCE [LARGE SCALE GENOMIC DNA]</scope>
    <source>
        <strain evidence="7 8">1S-45</strain>
    </source>
</reference>
<evidence type="ECO:0000256" key="1">
    <source>
        <dbReference type="ARBA" id="ARBA00023235"/>
    </source>
</evidence>
<evidence type="ECO:0000256" key="4">
    <source>
        <dbReference type="ARBA" id="ARBA00038858"/>
    </source>
</evidence>
<dbReference type="InterPro" id="IPR003331">
    <property type="entry name" value="UDP_GlcNAc_Epimerase_2_dom"/>
</dbReference>
<dbReference type="AlphaFoldDB" id="A0A1E5E1S0"/>
<dbReference type="Proteomes" id="UP000094070">
    <property type="component" value="Unassembled WGS sequence"/>
</dbReference>
<dbReference type="PANTHER" id="PTHR43174:SF2">
    <property type="entry name" value="UDP-N-ACETYLGLUCOSAMINE 2-EPIMERASE"/>
    <property type="match status" value="1"/>
</dbReference>
<evidence type="ECO:0000313" key="7">
    <source>
        <dbReference type="EMBL" id="OEF25236.1"/>
    </source>
</evidence>
<evidence type="ECO:0000256" key="2">
    <source>
        <dbReference type="ARBA" id="ARBA00036080"/>
    </source>
</evidence>
<name>A0A1E5E1S0_9VIBR</name>
<feature type="domain" description="UDP-N-acetylglucosamine 2-epimerase" evidence="6">
    <location>
        <begin position="26"/>
        <end position="351"/>
    </location>
</feature>
<dbReference type="PANTHER" id="PTHR43174">
    <property type="entry name" value="UDP-N-ACETYLGLUCOSAMINE 2-EPIMERASE"/>
    <property type="match status" value="1"/>
</dbReference>
<dbReference type="InterPro" id="IPR029767">
    <property type="entry name" value="WecB-like"/>
</dbReference>
<dbReference type="CDD" id="cd03786">
    <property type="entry name" value="GTB_UDP-GlcNAc_2-Epimerase"/>
    <property type="match status" value="1"/>
</dbReference>
<proteinExistence type="inferred from homology"/>
<comment type="catalytic activity">
    <reaction evidence="2">
        <text>UDP-N-acetyl-alpha-D-glucosamine = UDP-N-acetyl-alpha-D-mannosamine</text>
        <dbReference type="Rhea" id="RHEA:17213"/>
        <dbReference type="ChEBI" id="CHEBI:57705"/>
        <dbReference type="ChEBI" id="CHEBI:68623"/>
        <dbReference type="EC" id="5.1.3.14"/>
    </reaction>
</comment>
<keyword evidence="1 5" id="KW-0413">Isomerase</keyword>